<dbReference type="GO" id="GO:0032259">
    <property type="term" value="P:methylation"/>
    <property type="evidence" value="ECO:0007669"/>
    <property type="project" value="UniProtKB-KW"/>
</dbReference>
<keyword evidence="1" id="KW-0489">Methyltransferase</keyword>
<dbReference type="InterPro" id="IPR029063">
    <property type="entry name" value="SAM-dependent_MTases_sf"/>
</dbReference>
<dbReference type="Gene3D" id="3.40.50.150">
    <property type="entry name" value="Vaccinia Virus protein VP39"/>
    <property type="match status" value="1"/>
</dbReference>
<gene>
    <name evidence="1" type="ORF">WCD58_24200</name>
</gene>
<keyword evidence="2" id="KW-1185">Reference proteome</keyword>
<protein>
    <submittedName>
        <fullName evidence="1">Methyltransferase domain-containing protein</fullName>
    </submittedName>
</protein>
<dbReference type="SUPFAM" id="SSF53335">
    <property type="entry name" value="S-adenosyl-L-methionine-dependent methyltransferases"/>
    <property type="match status" value="1"/>
</dbReference>
<dbReference type="RefSeq" id="WP_337705645.1">
    <property type="nucleotide sequence ID" value="NZ_JBBEGM010000011.1"/>
</dbReference>
<dbReference type="EMBL" id="JBBEGM010000011">
    <property type="protein sequence ID" value="MEJ2864281.1"/>
    <property type="molecule type" value="Genomic_DNA"/>
</dbReference>
<keyword evidence="1" id="KW-0808">Transferase</keyword>
<comment type="caution">
    <text evidence="1">The sequence shown here is derived from an EMBL/GenBank/DDBJ whole genome shotgun (WGS) entry which is preliminary data.</text>
</comment>
<reference evidence="1 2" key="1">
    <citation type="submission" date="2024-03" db="EMBL/GenBank/DDBJ databases">
        <title>Actinomycetospora sp. OC33-EN07, a novel actinomycete isolated from wild orchid (Aerides multiflora).</title>
        <authorList>
            <person name="Suriyachadkun C."/>
        </authorList>
    </citation>
    <scope>NUCLEOTIDE SEQUENCE [LARGE SCALE GENOMIC DNA]</scope>
    <source>
        <strain evidence="1 2">OC33-EN07</strain>
    </source>
</reference>
<sequence length="306" mass="34053">MLKYAGVAAASKGFSASAPGRRLYRRLGNVALERSRRAEGLPQRYLDRAERLLALCETYDVLAPGDRVLELGTGWVHWEATVLALHHDVSVTLFDVCDNRLLGAYRTYLAGYRAHLAAAPDGDGTRRALDRLDAALAADDFAGIYRVLGFDHVIEPSGHLDGLDAGAYALEVSADVLEHVPAGMLAEYLDEAHALLRPGGHAIHQIDLADHYHYFDPSMSPKHYYRYSDTTWRRWFENDVQYFNRVQRPEWRALFAGAGFGMVEDDDRSLPPEELTRLDAAPTAAPFDALSDEDRACLQMLTVHAA</sequence>
<name>A0ABU8MAW4_9PSEU</name>
<organism evidence="1 2">
    <name type="scientific">Actinomycetospora flava</name>
    <dbReference type="NCBI Taxonomy" id="3129232"/>
    <lineage>
        <taxon>Bacteria</taxon>
        <taxon>Bacillati</taxon>
        <taxon>Actinomycetota</taxon>
        <taxon>Actinomycetes</taxon>
        <taxon>Pseudonocardiales</taxon>
        <taxon>Pseudonocardiaceae</taxon>
        <taxon>Actinomycetospora</taxon>
    </lineage>
</organism>
<accession>A0ABU8MAW4</accession>
<evidence type="ECO:0000313" key="1">
    <source>
        <dbReference type="EMBL" id="MEJ2864281.1"/>
    </source>
</evidence>
<dbReference type="GO" id="GO:0008168">
    <property type="term" value="F:methyltransferase activity"/>
    <property type="evidence" value="ECO:0007669"/>
    <property type="project" value="UniProtKB-KW"/>
</dbReference>
<evidence type="ECO:0000313" key="2">
    <source>
        <dbReference type="Proteomes" id="UP001369736"/>
    </source>
</evidence>
<dbReference type="Proteomes" id="UP001369736">
    <property type="component" value="Unassembled WGS sequence"/>
</dbReference>
<dbReference type="Pfam" id="PF13489">
    <property type="entry name" value="Methyltransf_23"/>
    <property type="match status" value="1"/>
</dbReference>
<proteinExistence type="predicted"/>